<evidence type="ECO:0000256" key="1">
    <source>
        <dbReference type="SAM" id="MobiDB-lite"/>
    </source>
</evidence>
<name>A0AAW0FFQ8_9APHY</name>
<gene>
    <name evidence="2" type="ORF">QCA50_020952</name>
</gene>
<dbReference type="EMBL" id="JASBNA010000136">
    <property type="protein sequence ID" value="KAK7676081.1"/>
    <property type="molecule type" value="Genomic_DNA"/>
</dbReference>
<protein>
    <submittedName>
        <fullName evidence="2">Uncharacterized protein</fullName>
    </submittedName>
</protein>
<feature type="region of interest" description="Disordered" evidence="1">
    <location>
        <begin position="70"/>
        <end position="106"/>
    </location>
</feature>
<proteinExistence type="predicted"/>
<evidence type="ECO:0000313" key="2">
    <source>
        <dbReference type="EMBL" id="KAK7676081.1"/>
    </source>
</evidence>
<comment type="caution">
    <text evidence="2">The sequence shown here is derived from an EMBL/GenBank/DDBJ whole genome shotgun (WGS) entry which is preliminary data.</text>
</comment>
<evidence type="ECO:0000313" key="3">
    <source>
        <dbReference type="Proteomes" id="UP001385951"/>
    </source>
</evidence>
<dbReference type="Proteomes" id="UP001385951">
    <property type="component" value="Unassembled WGS sequence"/>
</dbReference>
<organism evidence="2 3">
    <name type="scientific">Cerrena zonata</name>
    <dbReference type="NCBI Taxonomy" id="2478898"/>
    <lineage>
        <taxon>Eukaryota</taxon>
        <taxon>Fungi</taxon>
        <taxon>Dikarya</taxon>
        <taxon>Basidiomycota</taxon>
        <taxon>Agaricomycotina</taxon>
        <taxon>Agaricomycetes</taxon>
        <taxon>Polyporales</taxon>
        <taxon>Cerrenaceae</taxon>
        <taxon>Cerrena</taxon>
    </lineage>
</organism>
<dbReference type="AlphaFoldDB" id="A0AAW0FFQ8"/>
<reference evidence="2 3" key="1">
    <citation type="submission" date="2022-09" db="EMBL/GenBank/DDBJ databases">
        <authorList>
            <person name="Palmer J.M."/>
        </authorList>
    </citation>
    <scope>NUCLEOTIDE SEQUENCE [LARGE SCALE GENOMIC DNA]</scope>
    <source>
        <strain evidence="2 3">DSM 7382</strain>
    </source>
</reference>
<feature type="compositionally biased region" description="Basic and acidic residues" evidence="1">
    <location>
        <begin position="77"/>
        <end position="87"/>
    </location>
</feature>
<sequence length="136" mass="14718">MASNFNQISKVAASTSAPVSIFAAASTSTFKVAAATLDTSESSDSENLVQKAIQKQIKTVKDLEAQGIQLMSSPNVHDSDARDKEYVESDMDESDSTKTISLSFEKSEPVKPVHKSKVIKTKKKAFKSVTGPETRF</sequence>
<keyword evidence="3" id="KW-1185">Reference proteome</keyword>
<accession>A0AAW0FFQ8</accession>